<accession>A0A939QL13</accession>
<dbReference type="InterPro" id="IPR032466">
    <property type="entry name" value="Metal_Hydrolase"/>
</dbReference>
<dbReference type="Pfam" id="PF01979">
    <property type="entry name" value="Amidohydro_1"/>
    <property type="match status" value="1"/>
</dbReference>
<dbReference type="Proteomes" id="UP000680132">
    <property type="component" value="Unassembled WGS sequence"/>
</dbReference>
<dbReference type="PANTHER" id="PTHR43135:SF3">
    <property type="entry name" value="ALPHA-D-RIBOSE 1-METHYLPHOSPHONATE 5-TRIPHOSPHATE DIPHOSPHATASE"/>
    <property type="match status" value="1"/>
</dbReference>
<dbReference type="SUPFAM" id="SSF51338">
    <property type="entry name" value="Composite domain of metallo-dependent hydrolases"/>
    <property type="match status" value="1"/>
</dbReference>
<keyword evidence="3" id="KW-1185">Reference proteome</keyword>
<keyword evidence="2" id="KW-0378">Hydrolase</keyword>
<dbReference type="NCBIfam" id="TIGR02318">
    <property type="entry name" value="phosphono_phnM"/>
    <property type="match status" value="1"/>
</dbReference>
<comment type="caution">
    <text evidence="2">The sequence shown here is derived from an EMBL/GenBank/DDBJ whole genome shotgun (WGS) entry which is preliminary data.</text>
</comment>
<dbReference type="EC" id="3.6.1.63" evidence="2"/>
<dbReference type="InterPro" id="IPR006680">
    <property type="entry name" value="Amidohydro-rel"/>
</dbReference>
<evidence type="ECO:0000259" key="1">
    <source>
        <dbReference type="Pfam" id="PF01979"/>
    </source>
</evidence>
<gene>
    <name evidence="2" type="ORF">J5V96_14265</name>
</gene>
<feature type="domain" description="Amidohydrolase-related" evidence="1">
    <location>
        <begin position="52"/>
        <end position="365"/>
    </location>
</feature>
<dbReference type="NCBIfam" id="NF011981">
    <property type="entry name" value="PRK15446.1-2"/>
    <property type="match status" value="1"/>
</dbReference>
<dbReference type="NCBIfam" id="NF011990">
    <property type="entry name" value="PRK15446.2-6"/>
    <property type="match status" value="1"/>
</dbReference>
<dbReference type="EMBL" id="JAGFOA010000006">
    <property type="protein sequence ID" value="MBO3664659.1"/>
    <property type="molecule type" value="Genomic_DNA"/>
</dbReference>
<proteinExistence type="predicted"/>
<dbReference type="SUPFAM" id="SSF51556">
    <property type="entry name" value="Metallo-dependent hydrolases"/>
    <property type="match status" value="1"/>
</dbReference>
<name>A0A939QL13_9MICO</name>
<organism evidence="2 3">
    <name type="scientific">Microbacterium stercoris</name>
    <dbReference type="NCBI Taxonomy" id="2820289"/>
    <lineage>
        <taxon>Bacteria</taxon>
        <taxon>Bacillati</taxon>
        <taxon>Actinomycetota</taxon>
        <taxon>Actinomycetes</taxon>
        <taxon>Micrococcales</taxon>
        <taxon>Microbacteriaceae</taxon>
        <taxon>Microbacterium</taxon>
    </lineage>
</organism>
<dbReference type="NCBIfam" id="NF011984">
    <property type="entry name" value="PRK15446.1-5"/>
    <property type="match status" value="1"/>
</dbReference>
<dbReference type="PANTHER" id="PTHR43135">
    <property type="entry name" value="ALPHA-D-RIBOSE 1-METHYLPHOSPHONATE 5-TRIPHOSPHATE DIPHOSPHATASE"/>
    <property type="match status" value="1"/>
</dbReference>
<dbReference type="InterPro" id="IPR051781">
    <property type="entry name" value="Metallo-dep_Hydrolase"/>
</dbReference>
<evidence type="ECO:0000313" key="3">
    <source>
        <dbReference type="Proteomes" id="UP000680132"/>
    </source>
</evidence>
<dbReference type="Gene3D" id="3.20.20.140">
    <property type="entry name" value="Metal-dependent hydrolases"/>
    <property type="match status" value="2"/>
</dbReference>
<dbReference type="InterPro" id="IPR011059">
    <property type="entry name" value="Metal-dep_hydrolase_composite"/>
</dbReference>
<dbReference type="PIRSF" id="PIRSF038971">
    <property type="entry name" value="PhnM"/>
    <property type="match status" value="1"/>
</dbReference>
<reference evidence="2" key="1">
    <citation type="submission" date="2021-03" db="EMBL/GenBank/DDBJ databases">
        <title>Microbacterium sp. nov., a novel actinobacterium isolated from cow dung.</title>
        <authorList>
            <person name="Zhang L."/>
        </authorList>
    </citation>
    <scope>NUCLEOTIDE SEQUENCE</scope>
    <source>
        <strain evidence="2">NEAU-LLB</strain>
    </source>
</reference>
<protein>
    <submittedName>
        <fullName evidence="2">Alpha-D-ribose 1-methylphosphonate 5-triphosphate diphosphatase</fullName>
        <ecNumber evidence="2">3.6.1.63</ecNumber>
    </submittedName>
</protein>
<dbReference type="RefSeq" id="WP_208504516.1">
    <property type="nucleotide sequence ID" value="NZ_JAGFOA010000006.1"/>
</dbReference>
<dbReference type="GO" id="GO:0019700">
    <property type="term" value="P:organic phosphonate catabolic process"/>
    <property type="evidence" value="ECO:0007669"/>
    <property type="project" value="InterPro"/>
</dbReference>
<evidence type="ECO:0000313" key="2">
    <source>
        <dbReference type="EMBL" id="MBO3664659.1"/>
    </source>
</evidence>
<dbReference type="NCBIfam" id="NF011983">
    <property type="entry name" value="PRK15446.1-4"/>
    <property type="match status" value="1"/>
</dbReference>
<dbReference type="InterPro" id="IPR012696">
    <property type="entry name" value="PhnM"/>
</dbReference>
<dbReference type="GO" id="GO:0016810">
    <property type="term" value="F:hydrolase activity, acting on carbon-nitrogen (but not peptide) bonds"/>
    <property type="evidence" value="ECO:0007669"/>
    <property type="project" value="InterPro"/>
</dbReference>
<sequence>MSNETVFTNARIVLDDEVILGSVRVADGMIADISSGGSAVGASGGEDVGGDFLMPGIVEVHTDQVEAHFQPRPKRYWDPIPAVIAHDAQMAASGMTTVLDALRIGTGPTDGNNMAKNARTLVEAVVHAADSGLLRADHFVHLRCEVSTPDVVDVFDEVGVHERVRMVSLMDHTPGQRQYADVEAFRTYMVGKGRLTNDEFDAHVVALHKLSAEYAVPHRKQMAERAAARGIAIAAHDDATQAHVDESKALGGLISEFPTTVEAARHARSVGQLIVMGAPNIVRGGSHSGNVAASELLAAGLLDILSSDYVPASPLQAAFLLFARGDVTLSQASKLISANPAAAVGLHDRGTIGIGKRADLIRVHAYDEAPSEQHPLGAPVPIVRGVWREGVRVA</sequence>
<dbReference type="AlphaFoldDB" id="A0A939QL13"/>